<evidence type="ECO:0000313" key="1">
    <source>
        <dbReference type="EMBL" id="MET3658480.1"/>
    </source>
</evidence>
<keyword evidence="2" id="KW-1185">Reference proteome</keyword>
<reference evidence="1 2" key="1">
    <citation type="submission" date="2024-06" db="EMBL/GenBank/DDBJ databases">
        <title>Sorghum-associated microbial communities from plants grown in Nebraska, USA.</title>
        <authorList>
            <person name="Schachtman D."/>
        </authorList>
    </citation>
    <scope>NUCLEOTIDE SEQUENCE [LARGE SCALE GENOMIC DNA]</scope>
    <source>
        <strain evidence="1 2">1288</strain>
    </source>
</reference>
<gene>
    <name evidence="1" type="ORF">ABIC55_003597</name>
</gene>
<sequence>MAKMTMGLVTYEGTPEELRAIVASFEAVEDVTPAEDTPAPKTEKRHAKVGERILITRDASSNRQSYRLNDVLTVTKADVFSKGDVNVEGQASFVDYSEYEVIVEAEELVAEKLSHKGADYTLVQRKARPGDVVYVTKDAEGTAAIPNDAKYLVDVDGKIDGYEVYPKYYKRTEANVLVYEEVAEADIFTKLGRKTNEYRAGDIVKVIDGGWGEIKDGEVGTIVKDEHDDFPLVRIRGFEHYNYVELIAPAESRVDTK</sequence>
<protein>
    <submittedName>
        <fullName evidence="1">Uncharacterized protein</fullName>
    </submittedName>
</protein>
<comment type="caution">
    <text evidence="1">The sequence shown here is derived from an EMBL/GenBank/DDBJ whole genome shotgun (WGS) entry which is preliminary data.</text>
</comment>
<dbReference type="EMBL" id="JBEPME010000005">
    <property type="protein sequence ID" value="MET3658480.1"/>
    <property type="molecule type" value="Genomic_DNA"/>
</dbReference>
<dbReference type="Proteomes" id="UP001549104">
    <property type="component" value="Unassembled WGS sequence"/>
</dbReference>
<proteinExistence type="predicted"/>
<name>A0ABV2KCW0_SPOPS</name>
<organism evidence="1 2">
    <name type="scientific">Sporosarcina psychrophila</name>
    <name type="common">Bacillus psychrophilus</name>
    <dbReference type="NCBI Taxonomy" id="1476"/>
    <lineage>
        <taxon>Bacteria</taxon>
        <taxon>Bacillati</taxon>
        <taxon>Bacillota</taxon>
        <taxon>Bacilli</taxon>
        <taxon>Bacillales</taxon>
        <taxon>Caryophanaceae</taxon>
        <taxon>Sporosarcina</taxon>
    </lineage>
</organism>
<dbReference type="RefSeq" id="WP_354314121.1">
    <property type="nucleotide sequence ID" value="NZ_JBEPME010000005.1"/>
</dbReference>
<accession>A0ABV2KCW0</accession>
<evidence type="ECO:0000313" key="2">
    <source>
        <dbReference type="Proteomes" id="UP001549104"/>
    </source>
</evidence>